<comment type="caution">
    <text evidence="2">The sequence shown here is derived from an EMBL/GenBank/DDBJ whole genome shotgun (WGS) entry which is preliminary data.</text>
</comment>
<dbReference type="EMBL" id="JAVHJO010000005">
    <property type="protein sequence ID" value="KAK6540479.1"/>
    <property type="molecule type" value="Genomic_DNA"/>
</dbReference>
<organism evidence="2 3">
    <name type="scientific">Orbilia ellipsospora</name>
    <dbReference type="NCBI Taxonomy" id="2528407"/>
    <lineage>
        <taxon>Eukaryota</taxon>
        <taxon>Fungi</taxon>
        <taxon>Dikarya</taxon>
        <taxon>Ascomycota</taxon>
        <taxon>Pezizomycotina</taxon>
        <taxon>Orbiliomycetes</taxon>
        <taxon>Orbiliales</taxon>
        <taxon>Orbiliaceae</taxon>
        <taxon>Orbilia</taxon>
    </lineage>
</organism>
<name>A0AAV9XH59_9PEZI</name>
<proteinExistence type="predicted"/>
<evidence type="ECO:0000313" key="2">
    <source>
        <dbReference type="EMBL" id="KAK6540479.1"/>
    </source>
</evidence>
<accession>A0AAV9XH59</accession>
<gene>
    <name evidence="2" type="ORF">TWF694_009270</name>
</gene>
<sequence length="286" mass="30681">MRLQLFSASLFLSAAVQAAIDFQTFPVMGCVPPGRTIQSDQANAFDSSGCVNTGIFQSVGVVSMDPGFVCNIYLDTACQKFFQVFDGSTPPQTCINIVGQSVSCFNQQLFNNPYAESLAQVTIGQNRVVSREEDSIADLVQFGKSEACTDTGCDSDSIFLKFDTECLEVVMSGSFGSANERDYLANVLGAALSGVVTNQRSTVSFENIRDTPDFATIDIFDTAKQSKIATMSVFINNSCLKDTSTLPVGETCDQFLSLIPPNLLEAVPAVSGVVSSSFQINCDPTR</sequence>
<evidence type="ECO:0000256" key="1">
    <source>
        <dbReference type="SAM" id="SignalP"/>
    </source>
</evidence>
<reference evidence="2 3" key="1">
    <citation type="submission" date="2019-10" db="EMBL/GenBank/DDBJ databases">
        <authorList>
            <person name="Palmer J.M."/>
        </authorList>
    </citation>
    <scope>NUCLEOTIDE SEQUENCE [LARGE SCALE GENOMIC DNA]</scope>
    <source>
        <strain evidence="2 3">TWF694</strain>
    </source>
</reference>
<feature type="chain" id="PRO_5043877829" evidence="1">
    <location>
        <begin position="19"/>
        <end position="286"/>
    </location>
</feature>
<dbReference type="AlphaFoldDB" id="A0AAV9XH59"/>
<protein>
    <submittedName>
        <fullName evidence="2">Uncharacterized protein</fullName>
    </submittedName>
</protein>
<keyword evidence="1" id="KW-0732">Signal</keyword>
<evidence type="ECO:0000313" key="3">
    <source>
        <dbReference type="Proteomes" id="UP001365542"/>
    </source>
</evidence>
<dbReference type="Proteomes" id="UP001365542">
    <property type="component" value="Unassembled WGS sequence"/>
</dbReference>
<feature type="signal peptide" evidence="1">
    <location>
        <begin position="1"/>
        <end position="18"/>
    </location>
</feature>
<keyword evidence="3" id="KW-1185">Reference proteome</keyword>